<feature type="coiled-coil region" evidence="1">
    <location>
        <begin position="264"/>
        <end position="312"/>
    </location>
</feature>
<dbReference type="OrthoDB" id="5096988at2759"/>
<feature type="compositionally biased region" description="Gly residues" evidence="2">
    <location>
        <begin position="318"/>
        <end position="339"/>
    </location>
</feature>
<organism evidence="3 4">
    <name type="scientific">Cryphonectria parasitica (strain ATCC 38755 / EP155)</name>
    <dbReference type="NCBI Taxonomy" id="660469"/>
    <lineage>
        <taxon>Eukaryota</taxon>
        <taxon>Fungi</taxon>
        <taxon>Dikarya</taxon>
        <taxon>Ascomycota</taxon>
        <taxon>Pezizomycotina</taxon>
        <taxon>Sordariomycetes</taxon>
        <taxon>Sordariomycetidae</taxon>
        <taxon>Diaporthales</taxon>
        <taxon>Cryphonectriaceae</taxon>
        <taxon>Cryphonectria-Endothia species complex</taxon>
        <taxon>Cryphonectria</taxon>
    </lineage>
</organism>
<feature type="compositionally biased region" description="Polar residues" evidence="2">
    <location>
        <begin position="395"/>
        <end position="405"/>
    </location>
</feature>
<dbReference type="AlphaFoldDB" id="A0A9P4XYU3"/>
<dbReference type="EMBL" id="MU032349">
    <property type="protein sequence ID" value="KAF3763409.1"/>
    <property type="molecule type" value="Genomic_DNA"/>
</dbReference>
<feature type="region of interest" description="Disordered" evidence="2">
    <location>
        <begin position="315"/>
        <end position="425"/>
    </location>
</feature>
<comment type="caution">
    <text evidence="3">The sequence shown here is derived from an EMBL/GenBank/DDBJ whole genome shotgun (WGS) entry which is preliminary data.</text>
</comment>
<reference evidence="3" key="1">
    <citation type="journal article" date="2020" name="Phytopathology">
        <title>Genome sequence of the chestnut blight fungus Cryphonectria parasitica EP155: A fundamental resource for an archetypical invasive plant pathogen.</title>
        <authorList>
            <person name="Crouch J.A."/>
            <person name="Dawe A."/>
            <person name="Aerts A."/>
            <person name="Barry K."/>
            <person name="Churchill A.C.L."/>
            <person name="Grimwood J."/>
            <person name="Hillman B."/>
            <person name="Milgroom M.G."/>
            <person name="Pangilinan J."/>
            <person name="Smith M."/>
            <person name="Salamov A."/>
            <person name="Schmutz J."/>
            <person name="Yadav J."/>
            <person name="Grigoriev I.V."/>
            <person name="Nuss D."/>
        </authorList>
    </citation>
    <scope>NUCLEOTIDE SEQUENCE</scope>
    <source>
        <strain evidence="3">EP155</strain>
    </source>
</reference>
<name>A0A9P4XYU3_CRYP1</name>
<feature type="compositionally biased region" description="Basic and acidic residues" evidence="2">
    <location>
        <begin position="162"/>
        <end position="179"/>
    </location>
</feature>
<dbReference type="Proteomes" id="UP000803844">
    <property type="component" value="Unassembled WGS sequence"/>
</dbReference>
<protein>
    <submittedName>
        <fullName evidence="3">Uncharacterized protein</fullName>
    </submittedName>
</protein>
<accession>A0A9P4XYU3</accession>
<feature type="compositionally biased region" description="Low complexity" evidence="2">
    <location>
        <begin position="147"/>
        <end position="161"/>
    </location>
</feature>
<evidence type="ECO:0000313" key="4">
    <source>
        <dbReference type="Proteomes" id="UP000803844"/>
    </source>
</evidence>
<feature type="compositionally biased region" description="Low complexity" evidence="2">
    <location>
        <begin position="20"/>
        <end position="46"/>
    </location>
</feature>
<evidence type="ECO:0000256" key="2">
    <source>
        <dbReference type="SAM" id="MobiDB-lite"/>
    </source>
</evidence>
<dbReference type="GeneID" id="63837813"/>
<evidence type="ECO:0000256" key="1">
    <source>
        <dbReference type="SAM" id="Coils"/>
    </source>
</evidence>
<feature type="compositionally biased region" description="Low complexity" evidence="2">
    <location>
        <begin position="217"/>
        <end position="230"/>
    </location>
</feature>
<dbReference type="RefSeq" id="XP_040774370.1">
    <property type="nucleotide sequence ID" value="XM_040920684.1"/>
</dbReference>
<gene>
    <name evidence="3" type="ORF">M406DRAFT_331930</name>
</gene>
<feature type="region of interest" description="Disordered" evidence="2">
    <location>
        <begin position="1"/>
        <end position="243"/>
    </location>
</feature>
<feature type="compositionally biased region" description="Pro residues" evidence="2">
    <location>
        <begin position="1"/>
        <end position="11"/>
    </location>
</feature>
<evidence type="ECO:0000313" key="3">
    <source>
        <dbReference type="EMBL" id="KAF3763409.1"/>
    </source>
</evidence>
<sequence length="425" mass="44444">MAMQVPIPPQQPLQHRLVDHPAGGSSRPRSSSTSAGPGSTGAAHAAVPVNLTQAGGTRGLAPPPPHMNFNSNNHSNSSTRPSSGTTTSTSTSSSSTAPAAAAAATARDHQPPSYAAGMMESKPQPRSPADDLFPPNKVDLDAARYRQSQQQQQQQQQQQSQSRRERPTPPSKDPRDNNRRPSQQSNGRPSSNTMAAGGAVHHGHPPPFSPGGGGGRPVSPDSSLLATPTGLGLGPGIQRMPTPSLASSVLQPLDAKVAEYGALMAEAQAETVRLDEEMRALQEHQREAEQRFLEAKAKHDDYRRQYADVERALRGDLSGVGGSSGALANGAGGRGGQYGSGRDRGGRDGGGGFHDDEDGGDGRVPPVPSMPNLHHYGQGSGSGNLLRGNNPHPGMQSQRTVSYQSDDGEGRPGSKRGRWSKLFGV</sequence>
<proteinExistence type="predicted"/>
<keyword evidence="1" id="KW-0175">Coiled coil</keyword>
<feature type="compositionally biased region" description="Polar residues" evidence="2">
    <location>
        <begin position="180"/>
        <end position="194"/>
    </location>
</feature>
<keyword evidence="4" id="KW-1185">Reference proteome</keyword>
<feature type="compositionally biased region" description="Low complexity" evidence="2">
    <location>
        <begin position="77"/>
        <end position="105"/>
    </location>
</feature>